<sequence length="124" mass="13030">MDDNESRRDVIIPTIYALLCLCVTAGGVLLALHVFFPAVSQPWHPIAALILIGSPWLVWLLAYVYACAKACFSRAAAAGGDRQIPARQATRSASTSPAAERKGGGKQESVASSNGSEIPLAHAV</sequence>
<keyword evidence="3" id="KW-0449">Lipoprotein</keyword>
<proteinExistence type="predicted"/>
<evidence type="ECO:0000256" key="2">
    <source>
        <dbReference type="SAM" id="Phobius"/>
    </source>
</evidence>
<reference evidence="3" key="1">
    <citation type="submission" date="2019-12" db="EMBL/GenBank/DDBJ databases">
        <authorList>
            <person name="Scholes J."/>
        </authorList>
    </citation>
    <scope>NUCLEOTIDE SEQUENCE</scope>
</reference>
<dbReference type="EMBL" id="CACSLK010020742">
    <property type="protein sequence ID" value="CAA0820700.1"/>
    <property type="molecule type" value="Genomic_DNA"/>
</dbReference>
<organism evidence="3 4">
    <name type="scientific">Striga hermonthica</name>
    <name type="common">Purple witchweed</name>
    <name type="synonym">Buchnera hermonthica</name>
    <dbReference type="NCBI Taxonomy" id="68872"/>
    <lineage>
        <taxon>Eukaryota</taxon>
        <taxon>Viridiplantae</taxon>
        <taxon>Streptophyta</taxon>
        <taxon>Embryophyta</taxon>
        <taxon>Tracheophyta</taxon>
        <taxon>Spermatophyta</taxon>
        <taxon>Magnoliopsida</taxon>
        <taxon>eudicotyledons</taxon>
        <taxon>Gunneridae</taxon>
        <taxon>Pentapetalae</taxon>
        <taxon>asterids</taxon>
        <taxon>lamiids</taxon>
        <taxon>Lamiales</taxon>
        <taxon>Orobanchaceae</taxon>
        <taxon>Buchnereae</taxon>
        <taxon>Striga</taxon>
    </lineage>
</organism>
<dbReference type="AlphaFoldDB" id="A0A9N7R8U5"/>
<keyword evidence="4" id="KW-1185">Reference proteome</keyword>
<gene>
    <name evidence="3" type="ORF">SHERM_18702</name>
</gene>
<keyword evidence="2" id="KW-0812">Transmembrane</keyword>
<feature type="transmembrane region" description="Helical" evidence="2">
    <location>
        <begin position="42"/>
        <end position="66"/>
    </location>
</feature>
<keyword evidence="2" id="KW-1133">Transmembrane helix</keyword>
<feature type="region of interest" description="Disordered" evidence="1">
    <location>
        <begin position="78"/>
        <end position="124"/>
    </location>
</feature>
<comment type="caution">
    <text evidence="3">The sequence shown here is derived from an EMBL/GenBank/DDBJ whole genome shotgun (WGS) entry which is preliminary data.</text>
</comment>
<evidence type="ECO:0000313" key="4">
    <source>
        <dbReference type="Proteomes" id="UP001153555"/>
    </source>
</evidence>
<name>A0A9N7R8U5_STRHE</name>
<keyword evidence="2" id="KW-0472">Membrane</keyword>
<dbReference type="PANTHER" id="PTHR34964">
    <property type="entry name" value="MEMBRANE LIPOPROTEIN-RELATED"/>
    <property type="match status" value="1"/>
</dbReference>
<evidence type="ECO:0000256" key="1">
    <source>
        <dbReference type="SAM" id="MobiDB-lite"/>
    </source>
</evidence>
<dbReference type="Proteomes" id="UP001153555">
    <property type="component" value="Unassembled WGS sequence"/>
</dbReference>
<protein>
    <submittedName>
        <fullName evidence="3">Membrane lipoprotein</fullName>
    </submittedName>
</protein>
<accession>A0A9N7R8U5</accession>
<evidence type="ECO:0000313" key="3">
    <source>
        <dbReference type="EMBL" id="CAA0820700.1"/>
    </source>
</evidence>
<dbReference type="PANTHER" id="PTHR34964:SF1">
    <property type="entry name" value="MEMBRANE LIPOPROTEIN"/>
    <property type="match status" value="1"/>
</dbReference>
<dbReference type="OrthoDB" id="1056497at2759"/>
<feature type="transmembrane region" description="Helical" evidence="2">
    <location>
        <begin position="12"/>
        <end position="36"/>
    </location>
</feature>